<dbReference type="RefSeq" id="WP_123223527.1">
    <property type="nucleotide sequence ID" value="NZ_RJSF01000040.1"/>
</dbReference>
<keyword evidence="1" id="KW-1133">Transmembrane helix</keyword>
<dbReference type="EMBL" id="RJSF01000040">
    <property type="protein sequence ID" value="RNM14120.1"/>
    <property type="molecule type" value="Genomic_DNA"/>
</dbReference>
<feature type="transmembrane region" description="Helical" evidence="1">
    <location>
        <begin position="16"/>
        <end position="42"/>
    </location>
</feature>
<evidence type="ECO:0000313" key="2">
    <source>
        <dbReference type="EMBL" id="RNM14120.1"/>
    </source>
</evidence>
<organism evidence="2 3">
    <name type="scientific">Nocardioides pocheonensis</name>
    <dbReference type="NCBI Taxonomy" id="661485"/>
    <lineage>
        <taxon>Bacteria</taxon>
        <taxon>Bacillati</taxon>
        <taxon>Actinomycetota</taxon>
        <taxon>Actinomycetes</taxon>
        <taxon>Propionibacteriales</taxon>
        <taxon>Nocardioidaceae</taxon>
        <taxon>Nocardioides</taxon>
    </lineage>
</organism>
<gene>
    <name evidence="2" type="ORF">EFL26_14425</name>
</gene>
<evidence type="ECO:0000256" key="1">
    <source>
        <dbReference type="SAM" id="Phobius"/>
    </source>
</evidence>
<name>A0A3N0GPU7_9ACTN</name>
<keyword evidence="3" id="KW-1185">Reference proteome</keyword>
<protein>
    <submittedName>
        <fullName evidence="2">Flp family type IVb pilin</fullName>
    </submittedName>
</protein>
<dbReference type="Proteomes" id="UP000279994">
    <property type="component" value="Unassembled WGS sequence"/>
</dbReference>
<proteinExistence type="predicted"/>
<evidence type="ECO:0000313" key="3">
    <source>
        <dbReference type="Proteomes" id="UP000279994"/>
    </source>
</evidence>
<dbReference type="AlphaFoldDB" id="A0A3N0GPU7"/>
<sequence length="60" mass="6110">MNRHLTSEDGASAVEYGLLITGIAGLIVAMVFVFGGFVGGVFSDSCTKVRNQVAAGNACS</sequence>
<accession>A0A3N0GPU7</accession>
<keyword evidence="1" id="KW-0812">Transmembrane</keyword>
<reference evidence="2 3" key="1">
    <citation type="submission" date="2018-11" db="EMBL/GenBank/DDBJ databases">
        <authorList>
            <person name="Li F."/>
        </authorList>
    </citation>
    <scope>NUCLEOTIDE SEQUENCE [LARGE SCALE GENOMIC DNA]</scope>
    <source>
        <strain evidence="2 3">Gsoil 818</strain>
    </source>
</reference>
<keyword evidence="1" id="KW-0472">Membrane</keyword>
<comment type="caution">
    <text evidence="2">The sequence shown here is derived from an EMBL/GenBank/DDBJ whole genome shotgun (WGS) entry which is preliminary data.</text>
</comment>